<comment type="caution">
    <text evidence="2">The sequence shown here is derived from an EMBL/GenBank/DDBJ whole genome shotgun (WGS) entry which is preliminary data.</text>
</comment>
<feature type="signal peptide" evidence="1">
    <location>
        <begin position="1"/>
        <end position="19"/>
    </location>
</feature>
<dbReference type="EMBL" id="MWIO01000013">
    <property type="protein sequence ID" value="THD08937.1"/>
    <property type="molecule type" value="Genomic_DNA"/>
</dbReference>
<dbReference type="Proteomes" id="UP000306317">
    <property type="component" value="Unassembled WGS sequence"/>
</dbReference>
<reference evidence="2 3" key="1">
    <citation type="submission" date="2017-02" db="EMBL/GenBank/DDBJ databases">
        <title>Whole genome sequencing of Rhodanobacter lindaniclasticus DSM 17932.</title>
        <authorList>
            <person name="Kumar S."/>
            <person name="Patil P."/>
            <person name="Patil P.B."/>
        </authorList>
    </citation>
    <scope>NUCLEOTIDE SEQUENCE [LARGE SCALE GENOMIC DNA]</scope>
    <source>
        <strain evidence="2 3">DSM 17932</strain>
    </source>
</reference>
<name>A0A4S3KJI6_9GAMM</name>
<organism evidence="2 3">
    <name type="scientific">Rhodanobacter lindaniclasticus</name>
    <dbReference type="NCBI Taxonomy" id="75310"/>
    <lineage>
        <taxon>Bacteria</taxon>
        <taxon>Pseudomonadati</taxon>
        <taxon>Pseudomonadota</taxon>
        <taxon>Gammaproteobacteria</taxon>
        <taxon>Lysobacterales</taxon>
        <taxon>Rhodanobacteraceae</taxon>
        <taxon>Rhodanobacter</taxon>
    </lineage>
</organism>
<evidence type="ECO:0000313" key="3">
    <source>
        <dbReference type="Proteomes" id="UP000306317"/>
    </source>
</evidence>
<dbReference type="RefSeq" id="WP_136257417.1">
    <property type="nucleotide sequence ID" value="NZ_MWIO01000013.1"/>
</dbReference>
<dbReference type="OrthoDB" id="5959567at2"/>
<gene>
    <name evidence="2" type="ORF">B1991_04065</name>
</gene>
<evidence type="ECO:0000313" key="2">
    <source>
        <dbReference type="EMBL" id="THD08937.1"/>
    </source>
</evidence>
<keyword evidence="1" id="KW-0732">Signal</keyword>
<sequence length="119" mass="12789">MKTLLMTTALLLAPMAVHAECSIKDFAITEFTPSAASGLSGKLSLRGQLMNSCTTPSAAQIRIELKDDAGNVLQSKQAWPAGTSNITPGQSVSFDLGRLFHYQRNISSFTASVVKVRSW</sequence>
<accession>A0A4S3KJI6</accession>
<proteinExistence type="predicted"/>
<protein>
    <recommendedName>
        <fullName evidence="4">Spore coat protein U domain-containing protein</fullName>
    </recommendedName>
</protein>
<keyword evidence="3" id="KW-1185">Reference proteome</keyword>
<evidence type="ECO:0008006" key="4">
    <source>
        <dbReference type="Google" id="ProtNLM"/>
    </source>
</evidence>
<dbReference type="AlphaFoldDB" id="A0A4S3KJI6"/>
<evidence type="ECO:0000256" key="1">
    <source>
        <dbReference type="SAM" id="SignalP"/>
    </source>
</evidence>
<feature type="chain" id="PRO_5020380451" description="Spore coat protein U domain-containing protein" evidence="1">
    <location>
        <begin position="20"/>
        <end position="119"/>
    </location>
</feature>